<dbReference type="InParanoid" id="Q2GVG6"/>
<dbReference type="HOGENOM" id="CLU_729584_0_0_1"/>
<proteinExistence type="predicted"/>
<evidence type="ECO:0000256" key="1">
    <source>
        <dbReference type="SAM" id="MobiDB-lite"/>
    </source>
</evidence>
<dbReference type="VEuPathDB" id="FungiDB:CHGG_08038"/>
<dbReference type="AlphaFoldDB" id="Q2GVG6"/>
<keyword evidence="3" id="KW-1185">Reference proteome</keyword>
<evidence type="ECO:0000313" key="3">
    <source>
        <dbReference type="Proteomes" id="UP000001056"/>
    </source>
</evidence>
<reference evidence="3" key="1">
    <citation type="journal article" date="2015" name="Genome Announc.">
        <title>Draft genome sequence of the cellulolytic fungus Chaetomium globosum.</title>
        <authorList>
            <person name="Cuomo C.A."/>
            <person name="Untereiner W.A."/>
            <person name="Ma L.-J."/>
            <person name="Grabherr M."/>
            <person name="Birren B.W."/>
        </authorList>
    </citation>
    <scope>NUCLEOTIDE SEQUENCE [LARGE SCALE GENOMIC DNA]</scope>
    <source>
        <strain evidence="3">ATCC 6205 / CBS 148.51 / DSM 1962 / NBRC 6347 / NRRL 1970</strain>
    </source>
</reference>
<evidence type="ECO:0000313" key="2">
    <source>
        <dbReference type="EMBL" id="EAQ86785.1"/>
    </source>
</evidence>
<dbReference type="STRING" id="306901.Q2GVG6"/>
<name>Q2GVG6_CHAGB</name>
<dbReference type="EMBL" id="CH408033">
    <property type="protein sequence ID" value="EAQ86785.1"/>
    <property type="molecule type" value="Genomic_DNA"/>
</dbReference>
<organism evidence="2 3">
    <name type="scientific">Chaetomium globosum (strain ATCC 6205 / CBS 148.51 / DSM 1962 / NBRC 6347 / NRRL 1970)</name>
    <name type="common">Soil fungus</name>
    <dbReference type="NCBI Taxonomy" id="306901"/>
    <lineage>
        <taxon>Eukaryota</taxon>
        <taxon>Fungi</taxon>
        <taxon>Dikarya</taxon>
        <taxon>Ascomycota</taxon>
        <taxon>Pezizomycotina</taxon>
        <taxon>Sordariomycetes</taxon>
        <taxon>Sordariomycetidae</taxon>
        <taxon>Sordariales</taxon>
        <taxon>Chaetomiaceae</taxon>
        <taxon>Chaetomium</taxon>
    </lineage>
</organism>
<accession>Q2GVG6</accession>
<sequence length="379" mass="39980">MPSTESTPLPELPGGLSPYILHKTLVSCGKYQGLGTITYIDPRDDTQTQRERDYIFLRNRNPHTPVGTLIPNIYKNNQNQWCTILVQQFRPQYESDTIEFPAGFINNKTKDNNNNRTDADPVETAKQAAVRELEEETTKTGTVLSTSPPLTSGPVPVAARLAAVLVHARDKEGEEAGRQRLDEGEFAVEVQETTRVATRTTKLKITIPLDTSWIVFKGCNESVASPTCNVDSTVLQNANRLDKQPPRPRTPHQVQVGARGRRDGPPQLVHLPVQRARGELAAGPPQVRVDGVKAGQGEVGVEEGAEVGGGGQELGGGGVEEDCGEGGGEGWGGGGEGEGGLGLGGVKVVGGGGGGGCQWMSSFSGVKGGGRVGMSGAGL</sequence>
<protein>
    <submittedName>
        <fullName evidence="2">Uncharacterized protein</fullName>
    </submittedName>
</protein>
<dbReference type="Gene3D" id="3.90.79.10">
    <property type="entry name" value="Nucleoside Triphosphate Pyrophosphohydrolase"/>
    <property type="match status" value="1"/>
</dbReference>
<dbReference type="Proteomes" id="UP000001056">
    <property type="component" value="Unassembled WGS sequence"/>
</dbReference>
<dbReference type="InterPro" id="IPR015797">
    <property type="entry name" value="NUDIX_hydrolase-like_dom_sf"/>
</dbReference>
<dbReference type="eggNOG" id="KOG3041">
    <property type="taxonomic scope" value="Eukaryota"/>
</dbReference>
<dbReference type="GeneID" id="4394167"/>
<dbReference type="OrthoDB" id="10249920at2759"/>
<dbReference type="RefSeq" id="XP_001225694.1">
    <property type="nucleotide sequence ID" value="XM_001225693.1"/>
</dbReference>
<dbReference type="SUPFAM" id="SSF55811">
    <property type="entry name" value="Nudix"/>
    <property type="match status" value="1"/>
</dbReference>
<feature type="region of interest" description="Disordered" evidence="1">
    <location>
        <begin position="239"/>
        <end position="266"/>
    </location>
</feature>
<gene>
    <name evidence="2" type="ORF">CHGG_08038</name>
</gene>